<dbReference type="GO" id="GO:0046872">
    <property type="term" value="F:metal ion binding"/>
    <property type="evidence" value="ECO:0007669"/>
    <property type="project" value="InterPro"/>
</dbReference>
<keyword evidence="1" id="KW-0805">Transcription regulation</keyword>
<name>A0A318SDF1_9DEIO</name>
<feature type="domain" description="HTH merR-type" evidence="4">
    <location>
        <begin position="12"/>
        <end position="81"/>
    </location>
</feature>
<evidence type="ECO:0000256" key="1">
    <source>
        <dbReference type="ARBA" id="ARBA00023015"/>
    </source>
</evidence>
<reference evidence="6 7" key="1">
    <citation type="submission" date="2018-06" db="EMBL/GenBank/DDBJ databases">
        <title>Genomic Encyclopedia of Type Strains, Phase IV (KMG-IV): sequencing the most valuable type-strain genomes for metagenomic binning, comparative biology and taxonomic classification.</title>
        <authorList>
            <person name="Goeker M."/>
        </authorList>
    </citation>
    <scope>NUCLEOTIDE SEQUENCE [LARGE SCALE GENOMIC DNA]</scope>
    <source>
        <strain evidence="6 7">DSM 18048</strain>
    </source>
</reference>
<dbReference type="Gene3D" id="1.10.1240.10">
    <property type="entry name" value="Methionine synthase domain"/>
    <property type="match status" value="1"/>
</dbReference>
<dbReference type="Pfam" id="PF02607">
    <property type="entry name" value="B12-binding_2"/>
    <property type="match status" value="1"/>
</dbReference>
<dbReference type="SUPFAM" id="SSF52242">
    <property type="entry name" value="Cobalamin (vitamin B12)-binding domain"/>
    <property type="match status" value="1"/>
</dbReference>
<dbReference type="InterPro" id="IPR036724">
    <property type="entry name" value="Cobalamin-bd_sf"/>
</dbReference>
<dbReference type="PANTHER" id="PTHR30204:SF67">
    <property type="entry name" value="HTH-TYPE TRANSCRIPTIONAL REGULATOR MLRA-RELATED"/>
    <property type="match status" value="1"/>
</dbReference>
<keyword evidence="2" id="KW-0238">DNA-binding</keyword>
<gene>
    <name evidence="6" type="ORF">DES52_105127</name>
</gene>
<protein>
    <submittedName>
        <fullName evidence="6">MerR family transcriptional regulator</fullName>
    </submittedName>
</protein>
<organism evidence="6 7">
    <name type="scientific">Deinococcus yavapaiensis KR-236</name>
    <dbReference type="NCBI Taxonomy" id="694435"/>
    <lineage>
        <taxon>Bacteria</taxon>
        <taxon>Thermotogati</taxon>
        <taxon>Deinococcota</taxon>
        <taxon>Deinococci</taxon>
        <taxon>Deinococcales</taxon>
        <taxon>Deinococcaceae</taxon>
        <taxon>Deinococcus</taxon>
    </lineage>
</organism>
<dbReference type="GO" id="GO:0003677">
    <property type="term" value="F:DNA binding"/>
    <property type="evidence" value="ECO:0007669"/>
    <property type="project" value="UniProtKB-KW"/>
</dbReference>
<comment type="caution">
    <text evidence="6">The sequence shown here is derived from an EMBL/GenBank/DDBJ whole genome shotgun (WGS) entry which is preliminary data.</text>
</comment>
<dbReference type="SMART" id="SM00422">
    <property type="entry name" value="HTH_MERR"/>
    <property type="match status" value="1"/>
</dbReference>
<dbReference type="InterPro" id="IPR000551">
    <property type="entry name" value="MerR-type_HTH_dom"/>
</dbReference>
<dbReference type="AlphaFoldDB" id="A0A318SDF1"/>
<dbReference type="InterPro" id="IPR009061">
    <property type="entry name" value="DNA-bd_dom_put_sf"/>
</dbReference>
<dbReference type="EMBL" id="QJSX01000005">
    <property type="protein sequence ID" value="PYE54489.1"/>
    <property type="molecule type" value="Genomic_DNA"/>
</dbReference>
<dbReference type="InterPro" id="IPR047057">
    <property type="entry name" value="MerR_fam"/>
</dbReference>
<dbReference type="SUPFAM" id="SSF46955">
    <property type="entry name" value="Putative DNA-binding domain"/>
    <property type="match status" value="1"/>
</dbReference>
<dbReference type="Proteomes" id="UP000248326">
    <property type="component" value="Unassembled WGS sequence"/>
</dbReference>
<proteinExistence type="predicted"/>
<dbReference type="Pfam" id="PF13411">
    <property type="entry name" value="MerR_1"/>
    <property type="match status" value="1"/>
</dbReference>
<dbReference type="PROSITE" id="PS51332">
    <property type="entry name" value="B12_BINDING"/>
    <property type="match status" value="1"/>
</dbReference>
<dbReference type="RefSeq" id="WP_110886267.1">
    <property type="nucleotide sequence ID" value="NZ_QJSX01000005.1"/>
</dbReference>
<evidence type="ECO:0000313" key="6">
    <source>
        <dbReference type="EMBL" id="PYE54489.1"/>
    </source>
</evidence>
<dbReference type="CDD" id="cd01104">
    <property type="entry name" value="HTH_MlrA-CarA"/>
    <property type="match status" value="1"/>
</dbReference>
<feature type="domain" description="B12-binding" evidence="5">
    <location>
        <begin position="187"/>
        <end position="313"/>
    </location>
</feature>
<dbReference type="Gene3D" id="3.40.50.280">
    <property type="entry name" value="Cobalamin-binding domain"/>
    <property type="match status" value="1"/>
</dbReference>
<dbReference type="Gene3D" id="1.10.1660.10">
    <property type="match status" value="1"/>
</dbReference>
<dbReference type="Pfam" id="PF02310">
    <property type="entry name" value="B12-binding"/>
    <property type="match status" value="1"/>
</dbReference>
<keyword evidence="7" id="KW-1185">Reference proteome</keyword>
<dbReference type="InterPro" id="IPR006158">
    <property type="entry name" value="Cobalamin-bd"/>
</dbReference>
<dbReference type="CDD" id="cd02065">
    <property type="entry name" value="B12-binding_like"/>
    <property type="match status" value="1"/>
</dbReference>
<keyword evidence="3" id="KW-0804">Transcription</keyword>
<dbReference type="OrthoDB" id="9800334at2"/>
<evidence type="ECO:0000256" key="3">
    <source>
        <dbReference type="ARBA" id="ARBA00023163"/>
    </source>
</evidence>
<dbReference type="GO" id="GO:0003700">
    <property type="term" value="F:DNA-binding transcription factor activity"/>
    <property type="evidence" value="ECO:0007669"/>
    <property type="project" value="InterPro"/>
</dbReference>
<evidence type="ECO:0000313" key="7">
    <source>
        <dbReference type="Proteomes" id="UP000248326"/>
    </source>
</evidence>
<dbReference type="InterPro" id="IPR003759">
    <property type="entry name" value="Cbl-bd_cap"/>
</dbReference>
<evidence type="ECO:0000256" key="2">
    <source>
        <dbReference type="ARBA" id="ARBA00023125"/>
    </source>
</evidence>
<sequence>MSDINISNATGLYTTSEVEQRTGVPATTLRQWERRYGIPHPTRNESGYRLYSAADLSRIDFLQSRLSEGISISRAAQLCREHFGGAEPAETPAPVSSDSNLPSEMIGDLRRALLAPDHGRASDIISRALRHLTVEDVLMHIIQPVLLDIGELWERGEITVAHEHQATSFLRGKIAGLLELAGNDGWGPSVVAACGPSEQHELGLLMLSVVLRRAGLRVHYLGPNTPLGDLAVYARQVQASGVLISVQTGEALHALRAQLGDLRDLGMPLYFGGAAFNARPDLAVQFGGTYLGADAVQSAQTLVTRLKERLHAP</sequence>
<dbReference type="GO" id="GO:0031419">
    <property type="term" value="F:cobalamin binding"/>
    <property type="evidence" value="ECO:0007669"/>
    <property type="project" value="InterPro"/>
</dbReference>
<dbReference type="InterPro" id="IPR036594">
    <property type="entry name" value="Meth_synthase_dom"/>
</dbReference>
<accession>A0A318SDF1</accession>
<dbReference type="PANTHER" id="PTHR30204">
    <property type="entry name" value="REDOX-CYCLING DRUG-SENSING TRANSCRIPTIONAL ACTIVATOR SOXR"/>
    <property type="match status" value="1"/>
</dbReference>
<evidence type="ECO:0000259" key="4">
    <source>
        <dbReference type="PROSITE" id="PS50937"/>
    </source>
</evidence>
<evidence type="ECO:0000259" key="5">
    <source>
        <dbReference type="PROSITE" id="PS51332"/>
    </source>
</evidence>
<dbReference type="PROSITE" id="PS50937">
    <property type="entry name" value="HTH_MERR_2"/>
    <property type="match status" value="1"/>
</dbReference>